<proteinExistence type="predicted"/>
<gene>
    <name evidence="1" type="ORF">CNR34_00151</name>
</gene>
<sequence length="81" mass="9178">MKGNEEIGNTIAATLSNQALLDKMVDFELDAIKTGAALMTDCYRDPDDETKWRNKKMHALFRLWQAGARYGQDKLQTTKGK</sequence>
<organism evidence="1 2">
    <name type="scientific">Pseudomonas phage nickie</name>
    <dbReference type="NCBI Taxonomy" id="2048977"/>
    <lineage>
        <taxon>Viruses</taxon>
        <taxon>Duplodnaviria</taxon>
        <taxon>Heunggongvirae</taxon>
        <taxon>Uroviricota</taxon>
        <taxon>Caudoviricetes</taxon>
        <taxon>Nickievirus</taxon>
        <taxon>Nickievirus nickie</taxon>
    </lineage>
</organism>
<evidence type="ECO:0000313" key="2">
    <source>
        <dbReference type="Proteomes" id="UP000241592"/>
    </source>
</evidence>
<reference evidence="1 2" key="1">
    <citation type="submission" date="2017-09" db="EMBL/GenBank/DDBJ databases">
        <authorList>
            <person name="Ehlers B."/>
            <person name="Leendertz F.H."/>
        </authorList>
    </citation>
    <scope>NUCLEOTIDE SEQUENCE [LARGE SCALE GENOMIC DNA]</scope>
</reference>
<evidence type="ECO:0000313" key="1">
    <source>
        <dbReference type="EMBL" id="ATW58084.1"/>
    </source>
</evidence>
<protein>
    <submittedName>
        <fullName evidence="1">Uncharacterized protein</fullName>
    </submittedName>
</protein>
<keyword evidence="2" id="KW-1185">Reference proteome</keyword>
<dbReference type="EMBL" id="MG018927">
    <property type="protein sequence ID" value="ATW58084.1"/>
    <property type="molecule type" value="Genomic_DNA"/>
</dbReference>
<name>A0A2H4P7B4_9CAUD</name>
<accession>A0A2H4P7B4</accession>
<dbReference type="Proteomes" id="UP000241592">
    <property type="component" value="Segment"/>
</dbReference>